<dbReference type="Proteomes" id="UP001153076">
    <property type="component" value="Unassembled WGS sequence"/>
</dbReference>
<reference evidence="2" key="1">
    <citation type="submission" date="2022-04" db="EMBL/GenBank/DDBJ databases">
        <title>Carnegiea gigantea Genome sequencing and assembly v2.</title>
        <authorList>
            <person name="Copetti D."/>
            <person name="Sanderson M.J."/>
            <person name="Burquez A."/>
            <person name="Wojciechowski M.F."/>
        </authorList>
    </citation>
    <scope>NUCLEOTIDE SEQUENCE</scope>
    <source>
        <strain evidence="2">SGP5-SGP5p</strain>
        <tissue evidence="2">Aerial part</tissue>
    </source>
</reference>
<feature type="compositionally biased region" description="Polar residues" evidence="1">
    <location>
        <begin position="203"/>
        <end position="214"/>
    </location>
</feature>
<feature type="compositionally biased region" description="Polar residues" evidence="1">
    <location>
        <begin position="29"/>
        <end position="41"/>
    </location>
</feature>
<dbReference type="EMBL" id="JAKOGI010001456">
    <property type="protein sequence ID" value="KAJ8425535.1"/>
    <property type="molecule type" value="Genomic_DNA"/>
</dbReference>
<organism evidence="2 3">
    <name type="scientific">Carnegiea gigantea</name>
    <dbReference type="NCBI Taxonomy" id="171969"/>
    <lineage>
        <taxon>Eukaryota</taxon>
        <taxon>Viridiplantae</taxon>
        <taxon>Streptophyta</taxon>
        <taxon>Embryophyta</taxon>
        <taxon>Tracheophyta</taxon>
        <taxon>Spermatophyta</taxon>
        <taxon>Magnoliopsida</taxon>
        <taxon>eudicotyledons</taxon>
        <taxon>Gunneridae</taxon>
        <taxon>Pentapetalae</taxon>
        <taxon>Caryophyllales</taxon>
        <taxon>Cactineae</taxon>
        <taxon>Cactaceae</taxon>
        <taxon>Cactoideae</taxon>
        <taxon>Echinocereeae</taxon>
        <taxon>Carnegiea</taxon>
    </lineage>
</organism>
<keyword evidence="3" id="KW-1185">Reference proteome</keyword>
<protein>
    <submittedName>
        <fullName evidence="2">Uncharacterized protein</fullName>
    </submittedName>
</protein>
<feature type="region of interest" description="Disordered" evidence="1">
    <location>
        <begin position="197"/>
        <end position="220"/>
    </location>
</feature>
<evidence type="ECO:0000313" key="3">
    <source>
        <dbReference type="Proteomes" id="UP001153076"/>
    </source>
</evidence>
<sequence length="220" mass="23346">MNPGIKALYLSQFDASSLQYSLSSKDIQATSGQASPSQATASLPRPHGPLPHSLTASASRPSPLLAHSRSPSHRLPHTRTVTHTQPRPVTLSRSPLKGSITTLILYFSGDDIATHCLRPLTPHPQLSGNISVPIDVDSNGEEVNVAEIEVDSRHARNTTTLRTSSYKPLADALTPVEEMNVDDFCGDVMKLHLDDGGDGEVTSKFSSGSGTTPKSGVGNC</sequence>
<evidence type="ECO:0000256" key="1">
    <source>
        <dbReference type="SAM" id="MobiDB-lite"/>
    </source>
</evidence>
<feature type="compositionally biased region" description="Polar residues" evidence="1">
    <location>
        <begin position="79"/>
        <end position="93"/>
    </location>
</feature>
<dbReference type="AlphaFoldDB" id="A0A9Q1GUT3"/>
<name>A0A9Q1GUT3_9CARY</name>
<feature type="region of interest" description="Disordered" evidence="1">
    <location>
        <begin position="29"/>
        <end position="94"/>
    </location>
</feature>
<comment type="caution">
    <text evidence="2">The sequence shown here is derived from an EMBL/GenBank/DDBJ whole genome shotgun (WGS) entry which is preliminary data.</text>
</comment>
<evidence type="ECO:0000313" key="2">
    <source>
        <dbReference type="EMBL" id="KAJ8425535.1"/>
    </source>
</evidence>
<proteinExistence type="predicted"/>
<accession>A0A9Q1GUT3</accession>
<gene>
    <name evidence="2" type="ORF">Cgig2_021340</name>
</gene>